<feature type="compositionally biased region" description="Basic and acidic residues" evidence="1">
    <location>
        <begin position="700"/>
        <end position="709"/>
    </location>
</feature>
<feature type="compositionally biased region" description="Polar residues" evidence="1">
    <location>
        <begin position="381"/>
        <end position="403"/>
    </location>
</feature>
<dbReference type="EMBL" id="JH687567">
    <property type="protein sequence ID" value="EIN03426.1"/>
    <property type="molecule type" value="Genomic_DNA"/>
</dbReference>
<dbReference type="KEGG" id="psq:PUNSTDRAFT_139557"/>
<feature type="compositionally biased region" description="Polar residues" evidence="1">
    <location>
        <begin position="886"/>
        <end position="898"/>
    </location>
</feature>
<feature type="compositionally biased region" description="Basic and acidic residues" evidence="1">
    <location>
        <begin position="226"/>
        <end position="247"/>
    </location>
</feature>
<dbReference type="GeneID" id="18880349"/>
<feature type="region of interest" description="Disordered" evidence="1">
    <location>
        <begin position="83"/>
        <end position="437"/>
    </location>
</feature>
<feature type="compositionally biased region" description="Basic residues" evidence="1">
    <location>
        <begin position="876"/>
        <end position="885"/>
    </location>
</feature>
<accession>R7S2F1</accession>
<feature type="compositionally biased region" description="Basic and acidic residues" evidence="1">
    <location>
        <begin position="1118"/>
        <end position="1128"/>
    </location>
</feature>
<dbReference type="Proteomes" id="UP000054196">
    <property type="component" value="Unassembled WGS sequence"/>
</dbReference>
<proteinExistence type="predicted"/>
<reference evidence="3" key="1">
    <citation type="journal article" date="2012" name="Science">
        <title>The Paleozoic origin of enzymatic lignin decomposition reconstructed from 31 fungal genomes.</title>
        <authorList>
            <person name="Floudas D."/>
            <person name="Binder M."/>
            <person name="Riley R."/>
            <person name="Barry K."/>
            <person name="Blanchette R.A."/>
            <person name="Henrissat B."/>
            <person name="Martinez A.T."/>
            <person name="Otillar R."/>
            <person name="Spatafora J.W."/>
            <person name="Yadav J.S."/>
            <person name="Aerts A."/>
            <person name="Benoit I."/>
            <person name="Boyd A."/>
            <person name="Carlson A."/>
            <person name="Copeland A."/>
            <person name="Coutinho P.M."/>
            <person name="de Vries R.P."/>
            <person name="Ferreira P."/>
            <person name="Findley K."/>
            <person name="Foster B."/>
            <person name="Gaskell J."/>
            <person name="Glotzer D."/>
            <person name="Gorecki P."/>
            <person name="Heitman J."/>
            <person name="Hesse C."/>
            <person name="Hori C."/>
            <person name="Igarashi K."/>
            <person name="Jurgens J.A."/>
            <person name="Kallen N."/>
            <person name="Kersten P."/>
            <person name="Kohler A."/>
            <person name="Kuees U."/>
            <person name="Kumar T.K.A."/>
            <person name="Kuo A."/>
            <person name="LaButti K."/>
            <person name="Larrondo L.F."/>
            <person name="Lindquist E."/>
            <person name="Ling A."/>
            <person name="Lombard V."/>
            <person name="Lucas S."/>
            <person name="Lundell T."/>
            <person name="Martin R."/>
            <person name="McLaughlin D.J."/>
            <person name="Morgenstern I."/>
            <person name="Morin E."/>
            <person name="Murat C."/>
            <person name="Nagy L.G."/>
            <person name="Nolan M."/>
            <person name="Ohm R.A."/>
            <person name="Patyshakuliyeva A."/>
            <person name="Rokas A."/>
            <person name="Ruiz-Duenas F.J."/>
            <person name="Sabat G."/>
            <person name="Salamov A."/>
            <person name="Samejima M."/>
            <person name="Schmutz J."/>
            <person name="Slot J.C."/>
            <person name="St John F."/>
            <person name="Stenlid J."/>
            <person name="Sun H."/>
            <person name="Sun S."/>
            <person name="Syed K."/>
            <person name="Tsang A."/>
            <person name="Wiebenga A."/>
            <person name="Young D."/>
            <person name="Pisabarro A."/>
            <person name="Eastwood D.C."/>
            <person name="Martin F."/>
            <person name="Cullen D."/>
            <person name="Grigoriev I.V."/>
            <person name="Hibbett D.S."/>
        </authorList>
    </citation>
    <scope>NUCLEOTIDE SEQUENCE [LARGE SCALE GENOMIC DNA]</scope>
    <source>
        <strain evidence="3">HHB-11173 SS5</strain>
    </source>
</reference>
<evidence type="ECO:0000313" key="2">
    <source>
        <dbReference type="EMBL" id="EIN03426.1"/>
    </source>
</evidence>
<feature type="region of interest" description="Disordered" evidence="1">
    <location>
        <begin position="644"/>
        <end position="709"/>
    </location>
</feature>
<dbReference type="RefSeq" id="XP_007389340.1">
    <property type="nucleotide sequence ID" value="XM_007389278.1"/>
</dbReference>
<feature type="compositionally biased region" description="Basic and acidic residues" evidence="1">
    <location>
        <begin position="1252"/>
        <end position="1281"/>
    </location>
</feature>
<sequence length="1380" mass="151591">MALFLSFGQQLSLEYCPATLPPSLAVYFHYSHRPACPLLDALVRKRLALSRLTQKMPLLQTVEVKQKRTLLPPTWTLYGKLLPAAVPGTPTDTGKTSLRKSKKARHASKDPPDPEGAGIEQERGPGRRSTRPTKSPYKSRKGDTQGPAATVHDHASQPGSPGPSPGERDVAAEPAIETGATAESSVSGSTTTTLKTVPNTSTPPSPASPTAAAAPGDQSVVAPFGVEHRQEDQSSREPLSDTARDRIAFLAHTTPSPSSGISLAAAINRSYRSPGAAAQDAGVLSAPPTTATPANSIAQPGEMEEDGHAAEVGGGDGPHAPVPDMPPDGRRRSGRTSTAPGMYEGADPDSSGTSGDEFHPETPPPKPRRRPSPEPDDTGPSPGNTTARAQPSSALEPTPSYSPVDQGAAGSLGDAQSPKSRPGRLSKKAQKALEEKRVEVDRWCATMSAETGKTAGYFLNALTIPTAKQYRSPNSWSRYQRWYAEYYRKGADEDPKAFAARMLGSYNALFADVDDDDSEAKAEIMKPYYEWRQDCIDDYLRDDEGKGNVRNELQRATREINALCRRLYMLYGFHVFGSIIDLGDAGCYMFGNSPEWEFLKKRYEEDHTITLQTYQAALRLVRDHLLSNSDAFLHLIPLPAGQSQRAGAAVESSDTRGVEPKDSPDQSFGAPEDKANDTAVPSSRARKVKTARKATTRTKKPIDPGLRDGRNSALRERFVEAFATVGQEVGNVPWKRMGDHLFRIQCRLVNADPSINLHTYTVGKKKPKQRTTGFVLKGAKNGKPIKSMITAFIDGAEDENAPPQFWIERWTDEEINRPLPEQGSIPLILAWCPAPRKIGGRDVILHTPRDRPRGPPIPQVVLIRASSTTAWNTSHRAWKKKKKVTQSKQQARQKTIEASSEDEDEEDEEDEDEEDEDEDEDEDDEDENEDEDGDGDGAEEDEVRAAGNRPVHRPSVQPVPHRHAAESSQPAAPAKHSSRVRSSRGDIGAGEMDVIEITSDEVEIQHAPSRSRKRPAASPLPLPPPRKPKPKPRRIRAQSVEEPSNDPRSHPNHASLHRSRERKGSVQPPPARNTPMEFIDVDMLSDHVPDYRYSGPRRPQPSRRTPLDAIEVDMGVGRGRDYDYSGVRDRRRRRPSASPEPRATWSQPVTNAFNHRSSVPRTRQPGVARAPSRDVETVRHSETPPPEVSWPPDLQESSWPTGQDFDYMPAVPPTREATAGAHSYALNAEPERRSRTGRTVTSATDAGYETSRSYRHDADLYDVRRRPVERPPRGSEPEYSPHRRAGPSRYRANGYPASLRPTSPDALPHTPPRDAKRRAVGLGHAARHASRGRAPSQLGQPGGTRDHLSPVVESPYNRPDPAMEGVYRTRKPDVAYSDDD</sequence>
<feature type="region of interest" description="Disordered" evidence="1">
    <location>
        <begin position="868"/>
        <end position="1380"/>
    </location>
</feature>
<feature type="compositionally biased region" description="Basic residues" evidence="1">
    <location>
        <begin position="1026"/>
        <end position="1036"/>
    </location>
</feature>
<feature type="compositionally biased region" description="Polar residues" evidence="1">
    <location>
        <begin position="1144"/>
        <end position="1161"/>
    </location>
</feature>
<feature type="compositionally biased region" description="Basic residues" evidence="1">
    <location>
        <begin position="421"/>
        <end position="430"/>
    </location>
</feature>
<organism evidence="2 3">
    <name type="scientific">Punctularia strigosozonata (strain HHB-11173)</name>
    <name type="common">White-rot fungus</name>
    <dbReference type="NCBI Taxonomy" id="741275"/>
    <lineage>
        <taxon>Eukaryota</taxon>
        <taxon>Fungi</taxon>
        <taxon>Dikarya</taxon>
        <taxon>Basidiomycota</taxon>
        <taxon>Agaricomycotina</taxon>
        <taxon>Agaricomycetes</taxon>
        <taxon>Corticiales</taxon>
        <taxon>Punctulariaceae</taxon>
        <taxon>Punctularia</taxon>
    </lineage>
</organism>
<protein>
    <submittedName>
        <fullName evidence="2">Uncharacterized protein</fullName>
    </submittedName>
</protein>
<feature type="compositionally biased region" description="Basic residues" evidence="1">
    <location>
        <begin position="97"/>
        <end position="106"/>
    </location>
</feature>
<feature type="compositionally biased region" description="Polar residues" evidence="1">
    <location>
        <begin position="287"/>
        <end position="298"/>
    </location>
</feature>
<feature type="compositionally biased region" description="Basic residues" evidence="1">
    <location>
        <begin position="684"/>
        <end position="699"/>
    </location>
</feature>
<feature type="compositionally biased region" description="Acidic residues" evidence="1">
    <location>
        <begin position="899"/>
        <end position="942"/>
    </location>
</feature>
<feature type="compositionally biased region" description="Basic and acidic residues" evidence="1">
    <location>
        <begin position="1171"/>
        <end position="1182"/>
    </location>
</feature>
<name>R7S2F1_PUNST</name>
<keyword evidence="3" id="KW-1185">Reference proteome</keyword>
<dbReference type="OMA" id="HERDTSI"/>
<evidence type="ECO:0000313" key="3">
    <source>
        <dbReference type="Proteomes" id="UP000054196"/>
    </source>
</evidence>
<gene>
    <name evidence="2" type="ORF">PUNSTDRAFT_139557</name>
</gene>
<feature type="compositionally biased region" description="Polar residues" evidence="1">
    <location>
        <begin position="181"/>
        <end position="199"/>
    </location>
</feature>
<feature type="compositionally biased region" description="Basic and acidic residues" evidence="1">
    <location>
        <begin position="653"/>
        <end position="664"/>
    </location>
</feature>
<evidence type="ECO:0000256" key="1">
    <source>
        <dbReference type="SAM" id="MobiDB-lite"/>
    </source>
</evidence>
<feature type="compositionally biased region" description="Basic residues" evidence="1">
    <location>
        <begin position="1315"/>
        <end position="1331"/>
    </location>
</feature>
<dbReference type="HOGENOM" id="CLU_255664_0_0_1"/>